<keyword evidence="9" id="KW-0407">Ion channel</keyword>
<dbReference type="PANTHER" id="PTHR46480">
    <property type="entry name" value="F20B24.22"/>
    <property type="match status" value="1"/>
</dbReference>
<accession>A0ABY7E2M6</accession>
<keyword evidence="8" id="KW-0472">Membrane</keyword>
<dbReference type="Gene3D" id="1.20.120.350">
    <property type="entry name" value="Voltage-gated potassium channels. Chain C"/>
    <property type="match status" value="1"/>
</dbReference>
<comment type="subcellular location">
    <subcellularLocation>
        <location evidence="1">Cell membrane</location>
        <topology evidence="1">Multi-pass membrane protein</topology>
    </subcellularLocation>
</comment>
<evidence type="ECO:0000256" key="6">
    <source>
        <dbReference type="ARBA" id="ARBA00022989"/>
    </source>
</evidence>
<protein>
    <submittedName>
        <fullName evidence="11">HVCN1-like protein</fullName>
    </submittedName>
</protein>
<keyword evidence="7" id="KW-0406">Ion transport</keyword>
<proteinExistence type="predicted"/>
<keyword evidence="5" id="KW-0851">Voltage-gated channel</keyword>
<evidence type="ECO:0000256" key="5">
    <source>
        <dbReference type="ARBA" id="ARBA00022882"/>
    </source>
</evidence>
<evidence type="ECO:0000256" key="10">
    <source>
        <dbReference type="SAM" id="MobiDB-lite"/>
    </source>
</evidence>
<evidence type="ECO:0000256" key="1">
    <source>
        <dbReference type="ARBA" id="ARBA00004651"/>
    </source>
</evidence>
<dbReference type="InterPro" id="IPR031846">
    <property type="entry name" value="Hvcn1"/>
</dbReference>
<evidence type="ECO:0000256" key="8">
    <source>
        <dbReference type="ARBA" id="ARBA00023136"/>
    </source>
</evidence>
<sequence>MGMLELAAVLVSGSMIDRRSSQEGTVPRGWASSSRSRLSGDSSADKSIIVSNGHISSESQQVILRVNGATYGLSYLKGLAQQTKGFVRAYSSGDLEETERGLEEEIIRETGCARTGNLARLRHRGEMVLHSKQVLLAVVILNLVDCCLVLGELVLDIHYVKELRHETEYTSAKFIVEMESRYPDVIHGHSIDDIGRLYSEIYKAQCFWPSGKNHLPTTQALAEHRRYNRDVETYSTSTPPVYNQNVSVLGQSNKQQNSSAADSHDLKELLNHLGGHSLMEDIAHGLHKASITILGILFVENLLKLFCMGKTFFIKKLEVFDAFIVVVSFVVDLVLLKGLTEFPVPDALYILSFLLPWRVIRVVNSLLVAVLDHEHFRLKMLYREKKAVDAQLKILKDKEKRWDFHLQRIESFCESEGIPKWKIRQHTAMGRKQSTVSSMASLAFNGFLQGMLLRPSDKKSVKSSVSQSIDECTSDVALSTNTNCEVIHEGDNEDVNCNRHNSTTESELDLLTVDERETAEPTFRAKRTKRVSFDAKEGKPLLKYQTAVDVSEDDLSRQSSQDDSVFTEERKDIT</sequence>
<keyword evidence="2" id="KW-0813">Transport</keyword>
<keyword evidence="12" id="KW-1185">Reference proteome</keyword>
<evidence type="ECO:0000256" key="7">
    <source>
        <dbReference type="ARBA" id="ARBA00023065"/>
    </source>
</evidence>
<name>A0ABY7E2M6_MYAAR</name>
<dbReference type="EMBL" id="CP111015">
    <property type="protein sequence ID" value="WAR02761.1"/>
    <property type="molecule type" value="Genomic_DNA"/>
</dbReference>
<evidence type="ECO:0000313" key="12">
    <source>
        <dbReference type="Proteomes" id="UP001164746"/>
    </source>
</evidence>
<feature type="region of interest" description="Disordered" evidence="10">
    <location>
        <begin position="20"/>
        <end position="43"/>
    </location>
</feature>
<keyword evidence="3" id="KW-1003">Cell membrane</keyword>
<reference evidence="11" key="1">
    <citation type="submission" date="2022-11" db="EMBL/GenBank/DDBJ databases">
        <title>Centuries of genome instability and evolution in soft-shell clam transmissible cancer (bioRxiv).</title>
        <authorList>
            <person name="Hart S.F.M."/>
            <person name="Yonemitsu M.A."/>
            <person name="Giersch R.M."/>
            <person name="Beal B.F."/>
            <person name="Arriagada G."/>
            <person name="Davis B.W."/>
            <person name="Ostrander E.A."/>
            <person name="Goff S.P."/>
            <person name="Metzger M.J."/>
        </authorList>
    </citation>
    <scope>NUCLEOTIDE SEQUENCE</scope>
    <source>
        <strain evidence="11">MELC-2E11</strain>
        <tissue evidence="11">Siphon/mantle</tissue>
    </source>
</reference>
<evidence type="ECO:0000313" key="11">
    <source>
        <dbReference type="EMBL" id="WAR02761.1"/>
    </source>
</evidence>
<dbReference type="Proteomes" id="UP001164746">
    <property type="component" value="Chromosome 4"/>
</dbReference>
<gene>
    <name evidence="11" type="ORF">MAR_009319</name>
</gene>
<dbReference type="PANTHER" id="PTHR46480:SF1">
    <property type="entry name" value="VOLTAGE-GATED HYDROGEN CHANNEL 1"/>
    <property type="match status" value="1"/>
</dbReference>
<organism evidence="11 12">
    <name type="scientific">Mya arenaria</name>
    <name type="common">Soft-shell clam</name>
    <dbReference type="NCBI Taxonomy" id="6604"/>
    <lineage>
        <taxon>Eukaryota</taxon>
        <taxon>Metazoa</taxon>
        <taxon>Spiralia</taxon>
        <taxon>Lophotrochozoa</taxon>
        <taxon>Mollusca</taxon>
        <taxon>Bivalvia</taxon>
        <taxon>Autobranchia</taxon>
        <taxon>Heteroconchia</taxon>
        <taxon>Euheterodonta</taxon>
        <taxon>Imparidentia</taxon>
        <taxon>Neoheterodontei</taxon>
        <taxon>Myida</taxon>
        <taxon>Myoidea</taxon>
        <taxon>Myidae</taxon>
        <taxon>Mya</taxon>
    </lineage>
</organism>
<evidence type="ECO:0000256" key="9">
    <source>
        <dbReference type="ARBA" id="ARBA00023303"/>
    </source>
</evidence>
<keyword evidence="6" id="KW-1133">Transmembrane helix</keyword>
<feature type="region of interest" description="Disordered" evidence="10">
    <location>
        <begin position="547"/>
        <end position="574"/>
    </location>
</feature>
<evidence type="ECO:0000256" key="4">
    <source>
        <dbReference type="ARBA" id="ARBA00022692"/>
    </source>
</evidence>
<dbReference type="InterPro" id="IPR027359">
    <property type="entry name" value="Volt_channel_dom_sf"/>
</dbReference>
<feature type="compositionally biased region" description="Low complexity" evidence="10">
    <location>
        <begin position="31"/>
        <end position="42"/>
    </location>
</feature>
<evidence type="ECO:0000256" key="3">
    <source>
        <dbReference type="ARBA" id="ARBA00022475"/>
    </source>
</evidence>
<keyword evidence="4" id="KW-0812">Transmembrane</keyword>
<evidence type="ECO:0000256" key="2">
    <source>
        <dbReference type="ARBA" id="ARBA00022448"/>
    </source>
</evidence>